<proteinExistence type="predicted"/>
<protein>
    <submittedName>
        <fullName evidence="1">Uncharacterized protein</fullName>
    </submittedName>
</protein>
<reference evidence="1" key="1">
    <citation type="submission" date="2018-02" db="EMBL/GenBank/DDBJ databases">
        <title>Rhizophora mucronata_Transcriptome.</title>
        <authorList>
            <person name="Meera S.P."/>
            <person name="Sreeshan A."/>
            <person name="Augustine A."/>
        </authorList>
    </citation>
    <scope>NUCLEOTIDE SEQUENCE</scope>
    <source>
        <tissue evidence="1">Leaf</tissue>
    </source>
</reference>
<accession>A0A2P2QKH3</accession>
<sequence>MVTLFIVKEGGEGRWRIGTLPL</sequence>
<dbReference type="AlphaFoldDB" id="A0A2P2QKH3"/>
<dbReference type="EMBL" id="GGEC01087015">
    <property type="protein sequence ID" value="MBX67499.1"/>
    <property type="molecule type" value="Transcribed_RNA"/>
</dbReference>
<evidence type="ECO:0000313" key="1">
    <source>
        <dbReference type="EMBL" id="MBX67499.1"/>
    </source>
</evidence>
<name>A0A2P2QKH3_RHIMU</name>
<organism evidence="1">
    <name type="scientific">Rhizophora mucronata</name>
    <name type="common">Asiatic mangrove</name>
    <dbReference type="NCBI Taxonomy" id="61149"/>
    <lineage>
        <taxon>Eukaryota</taxon>
        <taxon>Viridiplantae</taxon>
        <taxon>Streptophyta</taxon>
        <taxon>Embryophyta</taxon>
        <taxon>Tracheophyta</taxon>
        <taxon>Spermatophyta</taxon>
        <taxon>Magnoliopsida</taxon>
        <taxon>eudicotyledons</taxon>
        <taxon>Gunneridae</taxon>
        <taxon>Pentapetalae</taxon>
        <taxon>rosids</taxon>
        <taxon>fabids</taxon>
        <taxon>Malpighiales</taxon>
        <taxon>Rhizophoraceae</taxon>
        <taxon>Rhizophora</taxon>
    </lineage>
</organism>